<gene>
    <name evidence="5" type="ORF">STCU_05405</name>
</gene>
<dbReference type="PANTHER" id="PTHR24113:SF12">
    <property type="entry name" value="RAN GTPASE-ACTIVATING PROTEIN 1"/>
    <property type="match status" value="1"/>
</dbReference>
<evidence type="ECO:0000256" key="2">
    <source>
        <dbReference type="ARBA" id="ARBA00022614"/>
    </source>
</evidence>
<dbReference type="GO" id="GO:0031267">
    <property type="term" value="F:small GTPase binding"/>
    <property type="evidence" value="ECO:0007669"/>
    <property type="project" value="TreeGrafter"/>
</dbReference>
<evidence type="ECO:0000256" key="4">
    <source>
        <dbReference type="SAM" id="MobiDB-lite"/>
    </source>
</evidence>
<keyword evidence="6" id="KW-1185">Reference proteome</keyword>
<dbReference type="OrthoDB" id="120976at2759"/>
<dbReference type="SMART" id="SM00369">
    <property type="entry name" value="LRR_TYP"/>
    <property type="match status" value="3"/>
</dbReference>
<dbReference type="InterPro" id="IPR003591">
    <property type="entry name" value="Leu-rich_rpt_typical-subtyp"/>
</dbReference>
<keyword evidence="3" id="KW-0677">Repeat</keyword>
<evidence type="ECO:0000256" key="1">
    <source>
        <dbReference type="ARBA" id="ARBA00022468"/>
    </source>
</evidence>
<evidence type="ECO:0000313" key="5">
    <source>
        <dbReference type="EMBL" id="EPY27933.1"/>
    </source>
</evidence>
<feature type="region of interest" description="Disordered" evidence="4">
    <location>
        <begin position="250"/>
        <end position="284"/>
    </location>
</feature>
<name>S9UG71_9TRYP</name>
<reference evidence="5 6" key="1">
    <citation type="journal article" date="2013" name="PLoS ONE">
        <title>Predicting the Proteins of Angomonas deanei, Strigomonas culicis and Their Respective Endosymbionts Reveals New Aspects of the Trypanosomatidae Family.</title>
        <authorList>
            <person name="Motta M.C."/>
            <person name="Martins A.C."/>
            <person name="de Souza S.S."/>
            <person name="Catta-Preta C.M."/>
            <person name="Silva R."/>
            <person name="Klein C.C."/>
            <person name="de Almeida L.G."/>
            <person name="de Lima Cunha O."/>
            <person name="Ciapina L.P."/>
            <person name="Brocchi M."/>
            <person name="Colabardini A.C."/>
            <person name="de Araujo Lima B."/>
            <person name="Machado C.R."/>
            <person name="de Almeida Soares C.M."/>
            <person name="Probst C.M."/>
            <person name="de Menezes C.B."/>
            <person name="Thompson C.E."/>
            <person name="Bartholomeu D.C."/>
            <person name="Gradia D.F."/>
            <person name="Pavoni D.P."/>
            <person name="Grisard E.C."/>
            <person name="Fantinatti-Garboggini F."/>
            <person name="Marchini F.K."/>
            <person name="Rodrigues-Luiz G.F."/>
            <person name="Wagner G."/>
            <person name="Goldman G.H."/>
            <person name="Fietto J.L."/>
            <person name="Elias M.C."/>
            <person name="Goldman M.H."/>
            <person name="Sagot M.F."/>
            <person name="Pereira M."/>
            <person name="Stoco P.H."/>
            <person name="de Mendonca-Neto R.P."/>
            <person name="Teixeira S.M."/>
            <person name="Maciel T.E."/>
            <person name="de Oliveira Mendes T.A."/>
            <person name="Urmenyi T.P."/>
            <person name="de Souza W."/>
            <person name="Schenkman S."/>
            <person name="de Vasconcelos A.T."/>
        </authorList>
    </citation>
    <scope>NUCLEOTIDE SEQUENCE [LARGE SCALE GENOMIC DNA]</scope>
</reference>
<dbReference type="SUPFAM" id="SSF52047">
    <property type="entry name" value="RNI-like"/>
    <property type="match status" value="2"/>
</dbReference>
<protein>
    <recommendedName>
        <fullName evidence="7">Leucine-rich repeat protein (LRRP)</fullName>
    </recommendedName>
</protein>
<organism evidence="5 6">
    <name type="scientific">Strigomonas culicis</name>
    <dbReference type="NCBI Taxonomy" id="28005"/>
    <lineage>
        <taxon>Eukaryota</taxon>
        <taxon>Discoba</taxon>
        <taxon>Euglenozoa</taxon>
        <taxon>Kinetoplastea</taxon>
        <taxon>Metakinetoplastina</taxon>
        <taxon>Trypanosomatida</taxon>
        <taxon>Trypanosomatidae</taxon>
        <taxon>Strigomonadinae</taxon>
        <taxon>Strigomonas</taxon>
    </lineage>
</organism>
<evidence type="ECO:0000256" key="3">
    <source>
        <dbReference type="ARBA" id="ARBA00022737"/>
    </source>
</evidence>
<evidence type="ECO:0008006" key="7">
    <source>
        <dbReference type="Google" id="ProtNLM"/>
    </source>
</evidence>
<evidence type="ECO:0000313" key="6">
    <source>
        <dbReference type="Proteomes" id="UP000015354"/>
    </source>
</evidence>
<dbReference type="InterPro" id="IPR027038">
    <property type="entry name" value="RanGap"/>
</dbReference>
<keyword evidence="1" id="KW-0343">GTPase activation</keyword>
<comment type="caution">
    <text evidence="5">The sequence shown here is derived from an EMBL/GenBank/DDBJ whole genome shotgun (WGS) entry which is preliminary data.</text>
</comment>
<proteinExistence type="predicted"/>
<dbReference type="Proteomes" id="UP000015354">
    <property type="component" value="Unassembled WGS sequence"/>
</dbReference>
<sequence length="488" mass="53177">MRAFLHYSAFFTGSVLPQLSALQALDISYTQIGDVAFRDMLRCLHKGVGGWHRLTSLGLAQCNVGEYAIELLSRGIQETDGETLEVLLESLNVNSNQLQDDTIFLLAGCLVQCKHLKVLDMRFNSMTKKTTAQLASSLMHASDLRVLRLRSNRIGDDGLAEIVPYVKYWPALEELDLTRCRLTSRSLVVLAAALPYLPELRVLSVAGNDLRPLPGLGAGTPAEELKLFAYDPDFMKGDVFHNRGDAKVPTSFELDRRDRDSGRRRYKGPPPPAAPEPGRARAATTGPYHQFGEALSLCRQLRTLDISDSSLQDESFAELASAAQLPALKELRLGANPLFATSVASLDQLAALIGSCAQLELLDLAFTGLGDLGLSLLCDGDSGASSGVLCSLKQLRVLQLSHCRVKSLGLEALAARVAEFGRLEKLLFDGNRVGLDDLIELLARTAELSRLEHLTLSECGHSGRLHREAVVRSAGYTRLMEKGVVVTL</sequence>
<dbReference type="GO" id="GO:0005829">
    <property type="term" value="C:cytosol"/>
    <property type="evidence" value="ECO:0007669"/>
    <property type="project" value="TreeGrafter"/>
</dbReference>
<dbReference type="SMART" id="SM00367">
    <property type="entry name" value="LRR_CC"/>
    <property type="match status" value="9"/>
</dbReference>
<dbReference type="GO" id="GO:0006913">
    <property type="term" value="P:nucleocytoplasmic transport"/>
    <property type="evidence" value="ECO:0007669"/>
    <property type="project" value="TreeGrafter"/>
</dbReference>
<feature type="compositionally biased region" description="Basic and acidic residues" evidence="4">
    <location>
        <begin position="253"/>
        <end position="263"/>
    </location>
</feature>
<dbReference type="AlphaFoldDB" id="S9UG71"/>
<dbReference type="InterPro" id="IPR001611">
    <property type="entry name" value="Leu-rich_rpt"/>
</dbReference>
<dbReference type="InterPro" id="IPR006553">
    <property type="entry name" value="Leu-rich_rpt_Cys-con_subtyp"/>
</dbReference>
<accession>S9UG71</accession>
<dbReference type="GO" id="GO:0048471">
    <property type="term" value="C:perinuclear region of cytoplasm"/>
    <property type="evidence" value="ECO:0007669"/>
    <property type="project" value="TreeGrafter"/>
</dbReference>
<dbReference type="InterPro" id="IPR032675">
    <property type="entry name" value="LRR_dom_sf"/>
</dbReference>
<dbReference type="GO" id="GO:0005096">
    <property type="term" value="F:GTPase activator activity"/>
    <property type="evidence" value="ECO:0007669"/>
    <property type="project" value="UniProtKB-KW"/>
</dbReference>
<dbReference type="EMBL" id="ATMH01005405">
    <property type="protein sequence ID" value="EPY27933.1"/>
    <property type="molecule type" value="Genomic_DNA"/>
</dbReference>
<dbReference type="PANTHER" id="PTHR24113">
    <property type="entry name" value="RAN GTPASE-ACTIVATING PROTEIN 1"/>
    <property type="match status" value="1"/>
</dbReference>
<dbReference type="Pfam" id="PF13516">
    <property type="entry name" value="LRR_6"/>
    <property type="match status" value="3"/>
</dbReference>
<keyword evidence="2" id="KW-0433">Leucine-rich repeat</keyword>
<dbReference type="SMART" id="SM00368">
    <property type="entry name" value="LRR_RI"/>
    <property type="match status" value="8"/>
</dbReference>
<dbReference type="Gene3D" id="3.80.10.10">
    <property type="entry name" value="Ribonuclease Inhibitor"/>
    <property type="match status" value="2"/>
</dbReference>
<dbReference type="GO" id="GO:0005634">
    <property type="term" value="C:nucleus"/>
    <property type="evidence" value="ECO:0007669"/>
    <property type="project" value="TreeGrafter"/>
</dbReference>